<dbReference type="GO" id="GO:0016020">
    <property type="term" value="C:membrane"/>
    <property type="evidence" value="ECO:0007669"/>
    <property type="project" value="UniProtKB-SubCell"/>
</dbReference>
<dbReference type="InterPro" id="IPR009038">
    <property type="entry name" value="GOLD_dom"/>
</dbReference>
<evidence type="ECO:0000256" key="2">
    <source>
        <dbReference type="ARBA" id="ARBA00007104"/>
    </source>
</evidence>
<keyword evidence="6" id="KW-0472">Membrane</keyword>
<dbReference type="PROSITE" id="PS50866">
    <property type="entry name" value="GOLD"/>
    <property type="match status" value="1"/>
</dbReference>
<sequence length="419" mass="47084">MASLAALVGTRNDPGSMCKAKPDQSRLAARLSCLGPRDQEVVRADRRPRIAQSCERASIAGGVRLRMQLLVIVARTAPFGLALSSDASVVRAPSTHRSAPRRRAHTGRAKKAELAIHHPHPTTFYTGTPQRRRRTLQLRAHGSAAHPSTTRSATAHNTRTEAHKLVRIVYPTARSIPTGTEQDTMLGRTNVLVLLCTLLLAVRSTAALYFYLEPDTPKCFLEELPNDTVVVGHYMTEEWDTTLQRFVVKDDMGIHISVREVRDDHVVTSSRGPPEGKFAFTSHEAGDHRICMLAKFDGRPAVQVRMHLDIVIGDAKPDNSHKDKAHVTDLAQRVRDLNALLRDIRKEQQYQREREAQFRDLSEVTNSRAMWWSSLQLITLLGACVWQLRHLRVSFSPSAKTQLQQRHTDLLSIMLRWPA</sequence>
<evidence type="ECO:0000256" key="5">
    <source>
        <dbReference type="ARBA" id="ARBA00022989"/>
    </source>
</evidence>
<organism evidence="8 9">
    <name type="scientific">Pseudozyma antarctica (strain T-34)</name>
    <name type="common">Yeast</name>
    <name type="synonym">Candida antarctica</name>
    <dbReference type="NCBI Taxonomy" id="1151754"/>
    <lineage>
        <taxon>Eukaryota</taxon>
        <taxon>Fungi</taxon>
        <taxon>Dikarya</taxon>
        <taxon>Basidiomycota</taxon>
        <taxon>Ustilaginomycotina</taxon>
        <taxon>Ustilaginomycetes</taxon>
        <taxon>Ustilaginales</taxon>
        <taxon>Ustilaginaceae</taxon>
        <taxon>Moesziomyces</taxon>
    </lineage>
</organism>
<accession>M9ME42</accession>
<dbReference type="AlphaFoldDB" id="M9ME42"/>
<dbReference type="Pfam" id="PF01105">
    <property type="entry name" value="EMP24_GP25L"/>
    <property type="match status" value="1"/>
</dbReference>
<keyword evidence="5" id="KW-1133">Transmembrane helix</keyword>
<proteinExistence type="inferred from homology"/>
<comment type="similarity">
    <text evidence="2">Belongs to the EMP24/GP25L family.</text>
</comment>
<dbReference type="STRING" id="1151754.M9ME42"/>
<keyword evidence="3" id="KW-0812">Transmembrane</keyword>
<gene>
    <name evidence="8" type="ORF">PANT_8d00071</name>
</gene>
<dbReference type="SMART" id="SM01190">
    <property type="entry name" value="EMP24_GP25L"/>
    <property type="match status" value="1"/>
</dbReference>
<reference evidence="9" key="1">
    <citation type="journal article" date="2013" name="Genome Announc.">
        <title>Genome sequence of the basidiomycetous yeast Pseudozyma antarctica T-34, a producer of the glycolipid biosurfactants mannosylerythritol lipids.</title>
        <authorList>
            <person name="Morita T."/>
            <person name="Koike H."/>
            <person name="Koyama Y."/>
            <person name="Hagiwara H."/>
            <person name="Ito E."/>
            <person name="Fukuoka T."/>
            <person name="Imura T."/>
            <person name="Machida M."/>
            <person name="Kitamoto D."/>
        </authorList>
    </citation>
    <scope>NUCLEOTIDE SEQUENCE [LARGE SCALE GENOMIC DNA]</scope>
    <source>
        <strain evidence="9">T-34</strain>
    </source>
</reference>
<name>M9ME42_PSEA3</name>
<evidence type="ECO:0000313" key="9">
    <source>
        <dbReference type="Proteomes" id="UP000011976"/>
    </source>
</evidence>
<evidence type="ECO:0000313" key="8">
    <source>
        <dbReference type="EMBL" id="GAC73117.1"/>
    </source>
</evidence>
<evidence type="ECO:0000259" key="7">
    <source>
        <dbReference type="PROSITE" id="PS50866"/>
    </source>
</evidence>
<dbReference type="OrthoDB" id="3427at2759"/>
<comment type="subcellular location">
    <subcellularLocation>
        <location evidence="1">Membrane</location>
        <topology evidence="1">Single-pass type I membrane protein</topology>
    </subcellularLocation>
</comment>
<dbReference type="Proteomes" id="UP000011976">
    <property type="component" value="Unassembled WGS sequence"/>
</dbReference>
<dbReference type="InterPro" id="IPR015720">
    <property type="entry name" value="Emp24-like"/>
</dbReference>
<evidence type="ECO:0000256" key="4">
    <source>
        <dbReference type="ARBA" id="ARBA00022729"/>
    </source>
</evidence>
<dbReference type="PANTHER" id="PTHR22811">
    <property type="entry name" value="TRANSMEMBRANE EMP24 DOMAIN-CONTAINING PROTEIN"/>
    <property type="match status" value="1"/>
</dbReference>
<dbReference type="EMBL" id="DF196774">
    <property type="protein sequence ID" value="GAC73117.1"/>
    <property type="molecule type" value="Genomic_DNA"/>
</dbReference>
<evidence type="ECO:0000256" key="1">
    <source>
        <dbReference type="ARBA" id="ARBA00004479"/>
    </source>
</evidence>
<keyword evidence="4" id="KW-0732">Signal</keyword>
<feature type="domain" description="GOLD" evidence="7">
    <location>
        <begin position="217"/>
        <end position="310"/>
    </location>
</feature>
<evidence type="ECO:0000256" key="6">
    <source>
        <dbReference type="ARBA" id="ARBA00023136"/>
    </source>
</evidence>
<protein>
    <recommendedName>
        <fullName evidence="7">GOLD domain-containing protein</fullName>
    </recommendedName>
</protein>
<evidence type="ECO:0000256" key="3">
    <source>
        <dbReference type="ARBA" id="ARBA00022692"/>
    </source>
</evidence>